<evidence type="ECO:0000313" key="3">
    <source>
        <dbReference type="EMBL" id="TWW61456.1"/>
    </source>
</evidence>
<feature type="chain" id="PRO_5023094463" evidence="2">
    <location>
        <begin position="24"/>
        <end position="380"/>
    </location>
</feature>
<evidence type="ECO:0000256" key="1">
    <source>
        <dbReference type="SAM" id="MobiDB-lite"/>
    </source>
</evidence>
<feature type="region of interest" description="Disordered" evidence="1">
    <location>
        <begin position="45"/>
        <end position="68"/>
    </location>
</feature>
<dbReference type="EMBL" id="RHFK02000017">
    <property type="protein sequence ID" value="TWW61456.1"/>
    <property type="molecule type" value="Genomic_DNA"/>
</dbReference>
<evidence type="ECO:0000313" key="4">
    <source>
        <dbReference type="Proteomes" id="UP000324091"/>
    </source>
</evidence>
<dbReference type="AlphaFoldDB" id="A0A5C6N2J9"/>
<keyword evidence="4" id="KW-1185">Reference proteome</keyword>
<organism evidence="3 4">
    <name type="scientific">Takifugu flavidus</name>
    <name type="common">sansaifugu</name>
    <dbReference type="NCBI Taxonomy" id="433684"/>
    <lineage>
        <taxon>Eukaryota</taxon>
        <taxon>Metazoa</taxon>
        <taxon>Chordata</taxon>
        <taxon>Craniata</taxon>
        <taxon>Vertebrata</taxon>
        <taxon>Euteleostomi</taxon>
        <taxon>Actinopterygii</taxon>
        <taxon>Neopterygii</taxon>
        <taxon>Teleostei</taxon>
        <taxon>Neoteleostei</taxon>
        <taxon>Acanthomorphata</taxon>
        <taxon>Eupercaria</taxon>
        <taxon>Tetraodontiformes</taxon>
        <taxon>Tetradontoidea</taxon>
        <taxon>Tetraodontidae</taxon>
        <taxon>Takifugu</taxon>
    </lineage>
</organism>
<dbReference type="Proteomes" id="UP000324091">
    <property type="component" value="Chromosome 4"/>
</dbReference>
<accession>A0A5C6N2J9</accession>
<proteinExistence type="predicted"/>
<comment type="caution">
    <text evidence="3">The sequence shown here is derived from an EMBL/GenBank/DDBJ whole genome shotgun (WGS) entry which is preliminary data.</text>
</comment>
<feature type="signal peptide" evidence="2">
    <location>
        <begin position="1"/>
        <end position="23"/>
    </location>
</feature>
<evidence type="ECO:0000256" key="2">
    <source>
        <dbReference type="SAM" id="SignalP"/>
    </source>
</evidence>
<protein>
    <submittedName>
        <fullName evidence="3">Uncharacterized protein</fullName>
    </submittedName>
</protein>
<gene>
    <name evidence="3" type="ORF">D4764_04G0001030</name>
</gene>
<reference evidence="3 4" key="1">
    <citation type="submission" date="2019-04" db="EMBL/GenBank/DDBJ databases">
        <title>Chromosome genome assembly for Takifugu flavidus.</title>
        <authorList>
            <person name="Xiao S."/>
        </authorList>
    </citation>
    <scope>NUCLEOTIDE SEQUENCE [LARGE SCALE GENOMIC DNA]</scope>
    <source>
        <strain evidence="3">HTHZ2018</strain>
        <tissue evidence="3">Muscle</tissue>
    </source>
</reference>
<keyword evidence="2" id="KW-0732">Signal</keyword>
<sequence>MAAFGSLSIIILIFLLNQNISVSDPDLLVQFWRLTPTQLRTLAQTSGRSRRRNVDADKHDISSASGTPAGSPVITLSPVSALYQPVSALYQPCISLYQPCISLYQPCISLYQPCISLYQPCISLYQPVSGLYQPVSGLYQPVLALYQPPVLALYRPVAALYQPCISPVSACISLYQPCISLYQPVSALYQPCISLYQPCISLYQPCISPVSALYQPCISPISAGCKQAATDALTCQKNDAHPNPSAEVRAPHFGKMQMSFKGMCRGHDCCSAAWRKRAQLPCGCLSRRIRAGDQLDCGVPMEGGRGCSSARLAQSVEHETLNLRVVDTPFIIHGHFLYVRQETSTTPDRSRPLQDLMMQELLWVTSAPTSVSEYKHIQEF</sequence>
<name>A0A5C6N2J9_9TELE</name>
<feature type="compositionally biased region" description="Basic and acidic residues" evidence="1">
    <location>
        <begin position="52"/>
        <end position="61"/>
    </location>
</feature>